<evidence type="ECO:0000313" key="3">
    <source>
        <dbReference type="Proteomes" id="UP000554286"/>
    </source>
</evidence>
<gene>
    <name evidence="2" type="ORF">GGD89_003803</name>
</gene>
<reference evidence="2 3" key="1">
    <citation type="submission" date="2020-08" db="EMBL/GenBank/DDBJ databases">
        <title>Genome sequencing of Purple Non-Sulfur Bacteria from various extreme environments.</title>
        <authorList>
            <person name="Mayer M."/>
        </authorList>
    </citation>
    <scope>NUCLEOTIDE SEQUENCE [LARGE SCALE GENOMIC DNA]</scope>
    <source>
        <strain evidence="2 3">JA131</strain>
    </source>
</reference>
<feature type="region of interest" description="Disordered" evidence="1">
    <location>
        <begin position="108"/>
        <end position="142"/>
    </location>
</feature>
<evidence type="ECO:0000256" key="1">
    <source>
        <dbReference type="SAM" id="MobiDB-lite"/>
    </source>
</evidence>
<dbReference type="Proteomes" id="UP000554286">
    <property type="component" value="Unassembled WGS sequence"/>
</dbReference>
<feature type="compositionally biased region" description="Low complexity" evidence="1">
    <location>
        <begin position="112"/>
        <end position="130"/>
    </location>
</feature>
<keyword evidence="3" id="KW-1185">Reference proteome</keyword>
<evidence type="ECO:0008006" key="4">
    <source>
        <dbReference type="Google" id="ProtNLM"/>
    </source>
</evidence>
<name>A0A7W6RGQ5_9PROT</name>
<accession>A0A7W6RGQ5</accession>
<feature type="compositionally biased region" description="Basic residues" evidence="1">
    <location>
        <begin position="131"/>
        <end position="142"/>
    </location>
</feature>
<dbReference type="AlphaFoldDB" id="A0A7W6RGQ5"/>
<comment type="caution">
    <text evidence="2">The sequence shown here is derived from an EMBL/GenBank/DDBJ whole genome shotgun (WGS) entry which is preliminary data.</text>
</comment>
<dbReference type="RefSeq" id="WP_184048814.1">
    <property type="nucleotide sequence ID" value="NZ_JACIGK010000054.1"/>
</dbReference>
<proteinExistence type="predicted"/>
<dbReference type="EMBL" id="JACIGK010000054">
    <property type="protein sequence ID" value="MBB4268147.1"/>
    <property type="molecule type" value="Genomic_DNA"/>
</dbReference>
<sequence>MTKFVVPANSVWTWDEPVEVTPPGAEAPQVITMTFRTVEDVAGLLQSSVEGEATNADLIRALATGWDAAFEDGAPIPIDGDKGAPLLAQPWISTPILRAYLASAGLATAKNSPPSAAPGHAPGMAPAANRATRRAAAKTVRP</sequence>
<evidence type="ECO:0000313" key="2">
    <source>
        <dbReference type="EMBL" id="MBB4268147.1"/>
    </source>
</evidence>
<organism evidence="2 3">
    <name type="scientific">Roseospira visakhapatnamensis</name>
    <dbReference type="NCBI Taxonomy" id="390880"/>
    <lineage>
        <taxon>Bacteria</taxon>
        <taxon>Pseudomonadati</taxon>
        <taxon>Pseudomonadota</taxon>
        <taxon>Alphaproteobacteria</taxon>
        <taxon>Rhodospirillales</taxon>
        <taxon>Rhodospirillaceae</taxon>
        <taxon>Roseospira</taxon>
    </lineage>
</organism>
<protein>
    <recommendedName>
        <fullName evidence="4">Tail assembly chaperone</fullName>
    </recommendedName>
</protein>